<reference evidence="10 11" key="1">
    <citation type="submission" date="2016-10" db="EMBL/GenBank/DDBJ databases">
        <authorList>
            <person name="de Groot N.N."/>
        </authorList>
    </citation>
    <scope>NUCLEOTIDE SEQUENCE [LARGE SCALE GENOMIC DNA]</scope>
    <source>
        <strain evidence="10 11">CGMCC 1.10449</strain>
    </source>
</reference>
<feature type="binding site" evidence="5">
    <location>
        <position position="316"/>
    </location>
    <ligand>
        <name>NAD(+)</name>
        <dbReference type="ChEBI" id="CHEBI:57540"/>
    </ligand>
</feature>
<dbReference type="SUPFAM" id="SSF51735">
    <property type="entry name" value="NAD(P)-binding Rossmann-fold domains"/>
    <property type="match status" value="1"/>
</dbReference>
<feature type="binding site" evidence="4">
    <location>
        <position position="182"/>
    </location>
    <ligand>
        <name>D-glyceraldehyde 3-phosphate</name>
        <dbReference type="ChEBI" id="CHEBI:59776"/>
    </ligand>
</feature>
<evidence type="ECO:0000313" key="10">
    <source>
        <dbReference type="EMBL" id="SDQ26652.1"/>
    </source>
</evidence>
<dbReference type="Gene3D" id="3.30.360.10">
    <property type="entry name" value="Dihydrodipicolinate Reductase, domain 2"/>
    <property type="match status" value="1"/>
</dbReference>
<keyword evidence="5" id="KW-0520">NAD</keyword>
<protein>
    <recommendedName>
        <fullName evidence="8">Glyceraldehyde-3-phosphate dehydrogenase</fullName>
        <ecNumber evidence="8">1.2.1.-</ecNumber>
    </recommendedName>
</protein>
<evidence type="ECO:0000256" key="4">
    <source>
        <dbReference type="PIRSR" id="PIRSR000149-2"/>
    </source>
</evidence>
<dbReference type="CDD" id="cd05214">
    <property type="entry name" value="GAPDH_I_N"/>
    <property type="match status" value="1"/>
</dbReference>
<dbReference type="InterPro" id="IPR020829">
    <property type="entry name" value="GlycerAld_3-P_DH_cat"/>
</dbReference>
<feature type="binding site" evidence="5">
    <location>
        <position position="120"/>
    </location>
    <ligand>
        <name>NAD(+)</name>
        <dbReference type="ChEBI" id="CHEBI:57540"/>
    </ligand>
</feature>
<dbReference type="EC" id="1.2.1.-" evidence="8"/>
<accession>A0A1H0ZGW5</accession>
<evidence type="ECO:0000256" key="7">
    <source>
        <dbReference type="RuleBase" id="RU000397"/>
    </source>
</evidence>
<sequence>MTVKMGINGFGRIGRNVFRQALKNDEVEVVAVNDLTDADMLAHLLKYDSVHGKLEQEVSVNGSNIVVGGKEIKVLSERDPADLGWGDLGVEIVIESTGRFTQREDAKKHIDAGAKKVIISAPAKQEDLTMVMGVNEQDYNPSEHHIVSNASCTTNCIAPLAKVLQENFGLKRGLMTTVHSYTNDQQILDLPHKDYRRARAAAQNIIPTSTGAAKVVGKVLPELDGKLNGMAVRVPTPDGSLVDLVAELDKNVTEEEVNKAFKEAAADGDLKDVLEYSDEALVSSDIVGNPHSSIFDSLSTMTLEDNMVKVISWYDNEMGYSARCVDMAVFIQKQGL</sequence>
<evidence type="ECO:0000256" key="6">
    <source>
        <dbReference type="PIRSR" id="PIRSR000149-4"/>
    </source>
</evidence>
<dbReference type="AlphaFoldDB" id="A0A1H0ZGW5"/>
<evidence type="ECO:0000313" key="11">
    <source>
        <dbReference type="Proteomes" id="UP000199444"/>
    </source>
</evidence>
<dbReference type="RefSeq" id="WP_092492034.1">
    <property type="nucleotide sequence ID" value="NZ_FNKD01000001.1"/>
</dbReference>
<dbReference type="SMART" id="SM00846">
    <property type="entry name" value="Gp_dh_N"/>
    <property type="match status" value="1"/>
</dbReference>
<dbReference type="Pfam" id="PF02800">
    <property type="entry name" value="Gp_dh_C"/>
    <property type="match status" value="1"/>
</dbReference>
<feature type="binding site" evidence="4">
    <location>
        <begin position="210"/>
        <end position="211"/>
    </location>
    <ligand>
        <name>D-glyceraldehyde 3-phosphate</name>
        <dbReference type="ChEBI" id="CHEBI:59776"/>
    </ligand>
</feature>
<feature type="active site" description="Nucleophile" evidence="3">
    <location>
        <position position="152"/>
    </location>
</feature>
<evidence type="ECO:0000256" key="2">
    <source>
        <dbReference type="ARBA" id="ARBA00023002"/>
    </source>
</evidence>
<dbReference type="CDD" id="cd18126">
    <property type="entry name" value="GAPDH_I_C"/>
    <property type="match status" value="1"/>
</dbReference>
<feature type="binding site" evidence="5">
    <location>
        <position position="34"/>
    </location>
    <ligand>
        <name>NAD(+)</name>
        <dbReference type="ChEBI" id="CHEBI:57540"/>
    </ligand>
</feature>
<organism evidence="10 11">
    <name type="scientific">Virgibacillus salinus</name>
    <dbReference type="NCBI Taxonomy" id="553311"/>
    <lineage>
        <taxon>Bacteria</taxon>
        <taxon>Bacillati</taxon>
        <taxon>Bacillota</taxon>
        <taxon>Bacilli</taxon>
        <taxon>Bacillales</taxon>
        <taxon>Bacillaceae</taxon>
        <taxon>Virgibacillus</taxon>
    </lineage>
</organism>
<feature type="domain" description="Glyceraldehyde 3-phosphate dehydrogenase NAD(P) binding" evidence="9">
    <location>
        <begin position="3"/>
        <end position="152"/>
    </location>
</feature>
<gene>
    <name evidence="10" type="ORF">SAMN05216231_1225</name>
</gene>
<name>A0A1H0ZGW5_9BACI</name>
<dbReference type="Pfam" id="PF00044">
    <property type="entry name" value="Gp_dh_N"/>
    <property type="match status" value="1"/>
</dbReference>
<feature type="site" description="Activates thiol group during catalysis" evidence="6">
    <location>
        <position position="179"/>
    </location>
</feature>
<dbReference type="FunFam" id="3.30.360.10:FF:000002">
    <property type="entry name" value="Glyceraldehyde-3-phosphate dehydrogenase"/>
    <property type="match status" value="1"/>
</dbReference>
<keyword evidence="11" id="KW-1185">Reference proteome</keyword>
<evidence type="ECO:0000256" key="5">
    <source>
        <dbReference type="PIRSR" id="PIRSR000149-3"/>
    </source>
</evidence>
<dbReference type="InterPro" id="IPR006424">
    <property type="entry name" value="Glyceraldehyde-3-P_DH_1"/>
</dbReference>
<dbReference type="PIRSF" id="PIRSF000149">
    <property type="entry name" value="GAP_DH"/>
    <property type="match status" value="1"/>
</dbReference>
<comment type="similarity">
    <text evidence="1 7">Belongs to the glyceraldehyde-3-phosphate dehydrogenase family.</text>
</comment>
<evidence type="ECO:0000256" key="3">
    <source>
        <dbReference type="PIRSR" id="PIRSR000149-1"/>
    </source>
</evidence>
<keyword evidence="2 8" id="KW-0560">Oxidoreductase</keyword>
<dbReference type="PANTHER" id="PTHR43148">
    <property type="entry name" value="GLYCERALDEHYDE-3-PHOSPHATE DEHYDROGENASE 2"/>
    <property type="match status" value="1"/>
</dbReference>
<dbReference type="Gene3D" id="3.40.50.720">
    <property type="entry name" value="NAD(P)-binding Rossmann-like Domain"/>
    <property type="match status" value="1"/>
</dbReference>
<feature type="binding site" evidence="4">
    <location>
        <begin position="151"/>
        <end position="153"/>
    </location>
    <ligand>
        <name>D-glyceraldehyde 3-phosphate</name>
        <dbReference type="ChEBI" id="CHEBI:59776"/>
    </ligand>
</feature>
<dbReference type="Proteomes" id="UP000199444">
    <property type="component" value="Unassembled WGS sequence"/>
</dbReference>
<evidence type="ECO:0000259" key="9">
    <source>
        <dbReference type="SMART" id="SM00846"/>
    </source>
</evidence>
<feature type="binding site" evidence="5">
    <location>
        <begin position="12"/>
        <end position="13"/>
    </location>
    <ligand>
        <name>NAD(+)</name>
        <dbReference type="ChEBI" id="CHEBI:57540"/>
    </ligand>
</feature>
<feature type="binding site" evidence="5">
    <location>
        <position position="78"/>
    </location>
    <ligand>
        <name>NAD(+)</name>
        <dbReference type="ChEBI" id="CHEBI:57540"/>
    </ligand>
</feature>
<dbReference type="NCBIfam" id="TIGR01534">
    <property type="entry name" value="GAPDH-I"/>
    <property type="match status" value="1"/>
</dbReference>
<dbReference type="EMBL" id="FNKD01000001">
    <property type="protein sequence ID" value="SDQ26652.1"/>
    <property type="molecule type" value="Genomic_DNA"/>
</dbReference>
<proteinExistence type="inferred from homology"/>
<dbReference type="InterPro" id="IPR036291">
    <property type="entry name" value="NAD(P)-bd_dom_sf"/>
</dbReference>
<dbReference type="InterPro" id="IPR020830">
    <property type="entry name" value="GlycerAld_3-P_DH_AS"/>
</dbReference>
<dbReference type="FunFam" id="3.40.50.720:FF:000001">
    <property type="entry name" value="Glyceraldehyde-3-phosphate dehydrogenase"/>
    <property type="match status" value="1"/>
</dbReference>
<evidence type="ECO:0000256" key="8">
    <source>
        <dbReference type="RuleBase" id="RU361160"/>
    </source>
</evidence>
<dbReference type="PRINTS" id="PR00078">
    <property type="entry name" value="G3PDHDRGNASE"/>
</dbReference>
<dbReference type="SUPFAM" id="SSF55347">
    <property type="entry name" value="Glyceraldehyde-3-phosphate dehydrogenase-like, C-terminal domain"/>
    <property type="match status" value="1"/>
</dbReference>
<feature type="binding site" evidence="4">
    <location>
        <position position="233"/>
    </location>
    <ligand>
        <name>D-glyceraldehyde 3-phosphate</name>
        <dbReference type="ChEBI" id="CHEBI:59776"/>
    </ligand>
</feature>
<dbReference type="GO" id="GO:0051287">
    <property type="term" value="F:NAD binding"/>
    <property type="evidence" value="ECO:0007669"/>
    <property type="project" value="InterPro"/>
</dbReference>
<dbReference type="GO" id="GO:0016620">
    <property type="term" value="F:oxidoreductase activity, acting on the aldehyde or oxo group of donors, NAD or NADP as acceptor"/>
    <property type="evidence" value="ECO:0007669"/>
    <property type="project" value="InterPro"/>
</dbReference>
<dbReference type="InterPro" id="IPR020831">
    <property type="entry name" value="GlycerAld/Erythrose_P_DH"/>
</dbReference>
<evidence type="ECO:0000256" key="1">
    <source>
        <dbReference type="ARBA" id="ARBA00007406"/>
    </source>
</evidence>
<keyword evidence="5" id="KW-0547">Nucleotide-binding</keyword>
<dbReference type="STRING" id="553311.SAMN05216231_1225"/>
<dbReference type="GO" id="GO:0006006">
    <property type="term" value="P:glucose metabolic process"/>
    <property type="evidence" value="ECO:0007669"/>
    <property type="project" value="InterPro"/>
</dbReference>
<dbReference type="InterPro" id="IPR020828">
    <property type="entry name" value="GlycerAld_3-P_DH_NAD(P)-bd"/>
</dbReference>
<dbReference type="PROSITE" id="PS00071">
    <property type="entry name" value="GAPDH"/>
    <property type="match status" value="1"/>
</dbReference>
<dbReference type="GO" id="GO:0050661">
    <property type="term" value="F:NADP binding"/>
    <property type="evidence" value="ECO:0007669"/>
    <property type="project" value="InterPro"/>
</dbReference>